<evidence type="ECO:0000256" key="3">
    <source>
        <dbReference type="ARBA" id="ARBA00023326"/>
    </source>
</evidence>
<keyword evidence="2 4" id="KW-0119">Carbohydrate metabolism</keyword>
<keyword evidence="10" id="KW-1185">Reference proteome</keyword>
<keyword evidence="4 6" id="KW-0378">Hydrolase</keyword>
<dbReference type="SUPFAM" id="SSF81296">
    <property type="entry name" value="E set domains"/>
    <property type="match status" value="1"/>
</dbReference>
<dbReference type="EC" id="3.2.1.4" evidence="6"/>
<feature type="active site" evidence="4">
    <location>
        <position position="492"/>
    </location>
</feature>
<dbReference type="Gene3D" id="3.30.450.150">
    <property type="entry name" value="Haem-degrading domain"/>
    <property type="match status" value="1"/>
</dbReference>
<dbReference type="PROSITE" id="PS00698">
    <property type="entry name" value="GH9_3"/>
    <property type="match status" value="1"/>
</dbReference>
<dbReference type="RefSeq" id="WP_091874427.1">
    <property type="nucleotide sequence ID" value="NZ_FOLD01000009.1"/>
</dbReference>
<keyword evidence="6" id="KW-0732">Signal</keyword>
<dbReference type="GO" id="GO:0008810">
    <property type="term" value="F:cellulase activity"/>
    <property type="evidence" value="ECO:0007669"/>
    <property type="project" value="UniProtKB-EC"/>
</dbReference>
<reference evidence="10" key="1">
    <citation type="submission" date="2016-10" db="EMBL/GenBank/DDBJ databases">
        <authorList>
            <person name="Varghese N."/>
            <person name="Submissions S."/>
        </authorList>
    </citation>
    <scope>NUCLEOTIDE SEQUENCE [LARGE SCALE GENOMIC DNA]</scope>
    <source>
        <strain evidence="10">CGMCC 1.12041</strain>
    </source>
</reference>
<comment type="similarity">
    <text evidence="1 4 6">Belongs to the glycosyl hydrolase 9 (cellulase E) family.</text>
</comment>
<dbReference type="InterPro" id="IPR012341">
    <property type="entry name" value="6hp_glycosidase-like_sf"/>
</dbReference>
<dbReference type="STRING" id="1164594.SAMN05216204_10984"/>
<sequence>MKRQALCLLWLAACSAIAAPAAIKLNQLGFLPAAHKLAVAPAGAGGRFDIVDAASGKAVFSGALGSPASWDAAGETVRIADFSGFAAPGRYRVKVEGLAPSDAFAIGADAYQALGAAALKAYYFNRSGTALAPRHAGAYARPAGHPDDRVLVHASAASGARPAGTVISAPKGWYDAGDYNKYLPSSGIATYTLLAAYEHFPGWFERLDVNIPESGNGVPDIVDEAMWNLEWMLAMQDPLDGGVYHKLTNLTFDAMVLPHQAMKAPRYVVAKSTAAALNFAATMATASRVLAPYQQQYPGMAAKMLAAAERAWQWAAANPAVLFKNPPDVLTGEYGDARVDDELAWAAAELYIATGKDSYYLAMQPETVSATYPAWDDVRGLAWMSLAHHRARLTPLADRALIAARVGGLAARLAAQWRSSGYRVPMKAEDIVWGSNAVVLNQAMMLVQGYRLDGNRDSLAAAQSALDYVLGRNPLGRSFVTGFGARPPLHPHHRPSQGDGVTAPVPGWVAGGPQPFQQDKAECPPYSSRLPALSWLDHVCSYASNEVAINWNAPLVYLAAALSELTPKANNMSQGSTALDLLRRQEEVLQFDSFSNTAALEIGTRLVDLARTRKQAISVEIARNGQVLFAHAMDGAPLDHAHWIRRKSALSNRTGHSSFYVHTEVLQAGGDIDAIPTLDPREYAAHGGAFPVRVRGTGQVGTITVSGLPGPIDHRLVVSVLKDYLNIEEEL</sequence>
<dbReference type="InterPro" id="IPR018221">
    <property type="entry name" value="Glyco_hydro_9_His_AS"/>
</dbReference>
<dbReference type="SUPFAM" id="SSF143744">
    <property type="entry name" value="GlcG-like"/>
    <property type="match status" value="1"/>
</dbReference>
<evidence type="ECO:0000256" key="6">
    <source>
        <dbReference type="RuleBase" id="RU361166"/>
    </source>
</evidence>
<dbReference type="PANTHER" id="PTHR28255">
    <property type="match status" value="1"/>
</dbReference>
<dbReference type="AlphaFoldDB" id="A0A1I1LP58"/>
<dbReference type="InterPro" id="IPR008928">
    <property type="entry name" value="6-hairpin_glycosidase_sf"/>
</dbReference>
<dbReference type="Gene3D" id="1.50.10.10">
    <property type="match status" value="1"/>
</dbReference>
<feature type="active site" evidence="5">
    <location>
        <position position="546"/>
    </location>
</feature>
<dbReference type="InterPro" id="IPR033126">
    <property type="entry name" value="Glyco_hydro_9_Asp/Glu_AS"/>
</dbReference>
<keyword evidence="6" id="KW-0136">Cellulose degradation</keyword>
<evidence type="ECO:0000256" key="5">
    <source>
        <dbReference type="PROSITE-ProRule" id="PRU10060"/>
    </source>
</evidence>
<evidence type="ECO:0000259" key="8">
    <source>
        <dbReference type="Pfam" id="PF02927"/>
    </source>
</evidence>
<organism evidence="9 10">
    <name type="scientific">Massilia yuzhufengensis</name>
    <dbReference type="NCBI Taxonomy" id="1164594"/>
    <lineage>
        <taxon>Bacteria</taxon>
        <taxon>Pseudomonadati</taxon>
        <taxon>Pseudomonadota</taxon>
        <taxon>Betaproteobacteria</taxon>
        <taxon>Burkholderiales</taxon>
        <taxon>Oxalobacteraceae</taxon>
        <taxon>Telluria group</taxon>
        <taxon>Massilia</taxon>
    </lineage>
</organism>
<evidence type="ECO:0000256" key="4">
    <source>
        <dbReference type="PROSITE-ProRule" id="PRU10059"/>
    </source>
</evidence>
<feature type="active site" evidence="5">
    <location>
        <position position="537"/>
    </location>
</feature>
<proteinExistence type="inferred from homology"/>
<name>A0A1I1LP58_9BURK</name>
<dbReference type="CDD" id="cd02850">
    <property type="entry name" value="E_set_Cellulase_N"/>
    <property type="match status" value="1"/>
</dbReference>
<dbReference type="InterPro" id="IPR038084">
    <property type="entry name" value="PduO/GlcC-like_sf"/>
</dbReference>
<dbReference type="InterPro" id="IPR004197">
    <property type="entry name" value="Cellulase_Ig-like"/>
</dbReference>
<evidence type="ECO:0000313" key="10">
    <source>
        <dbReference type="Proteomes" id="UP000198639"/>
    </source>
</evidence>
<dbReference type="InterPro" id="IPR013783">
    <property type="entry name" value="Ig-like_fold"/>
</dbReference>
<dbReference type="InterPro" id="IPR001701">
    <property type="entry name" value="Glyco_hydro_9"/>
</dbReference>
<dbReference type="Proteomes" id="UP000198639">
    <property type="component" value="Unassembled WGS sequence"/>
</dbReference>
<dbReference type="InterPro" id="IPR014756">
    <property type="entry name" value="Ig_E-set"/>
</dbReference>
<evidence type="ECO:0000256" key="2">
    <source>
        <dbReference type="ARBA" id="ARBA00023277"/>
    </source>
</evidence>
<comment type="catalytic activity">
    <reaction evidence="6">
        <text>Endohydrolysis of (1-&gt;4)-beta-D-glucosidic linkages in cellulose, lichenin and cereal beta-D-glucans.</text>
        <dbReference type="EC" id="3.2.1.4"/>
    </reaction>
</comment>
<dbReference type="NCBIfam" id="NF002696">
    <property type="entry name" value="PRK02487.1-5"/>
    <property type="match status" value="1"/>
</dbReference>
<gene>
    <name evidence="9" type="ORF">SAMN05216204_10984</name>
</gene>
<dbReference type="PROSITE" id="PS00592">
    <property type="entry name" value="GH9_2"/>
    <property type="match status" value="1"/>
</dbReference>
<dbReference type="Pfam" id="PF02927">
    <property type="entry name" value="CelD_N"/>
    <property type="match status" value="1"/>
</dbReference>
<dbReference type="InterPro" id="IPR005624">
    <property type="entry name" value="PduO/GlcC-like"/>
</dbReference>
<keyword evidence="3 4" id="KW-0624">Polysaccharide degradation</keyword>
<accession>A0A1I1LP58</accession>
<feature type="domain" description="Cellulase Ig-like" evidence="8">
    <location>
        <begin position="20"/>
        <end position="97"/>
    </location>
</feature>
<dbReference type="OrthoDB" id="9808897at2"/>
<dbReference type="SUPFAM" id="SSF48208">
    <property type="entry name" value="Six-hairpin glycosidases"/>
    <property type="match status" value="1"/>
</dbReference>
<dbReference type="Pfam" id="PF03928">
    <property type="entry name" value="HbpS-like"/>
    <property type="match status" value="1"/>
</dbReference>
<dbReference type="Gene3D" id="2.60.40.10">
    <property type="entry name" value="Immunoglobulins"/>
    <property type="match status" value="1"/>
</dbReference>
<feature type="domain" description="Glycoside hydrolase family 9" evidence="7">
    <location>
        <begin position="111"/>
        <end position="558"/>
    </location>
</feature>
<dbReference type="InterPro" id="IPR010371">
    <property type="entry name" value="YBR137W-like"/>
</dbReference>
<evidence type="ECO:0000259" key="7">
    <source>
        <dbReference type="Pfam" id="PF00759"/>
    </source>
</evidence>
<evidence type="ECO:0000256" key="1">
    <source>
        <dbReference type="ARBA" id="ARBA00007072"/>
    </source>
</evidence>
<dbReference type="EMBL" id="FOLD01000009">
    <property type="protein sequence ID" value="SFC72063.1"/>
    <property type="molecule type" value="Genomic_DNA"/>
</dbReference>
<feature type="signal peptide" evidence="6">
    <location>
        <begin position="1"/>
        <end position="18"/>
    </location>
</feature>
<dbReference type="GO" id="GO:0030245">
    <property type="term" value="P:cellulose catabolic process"/>
    <property type="evidence" value="ECO:0007669"/>
    <property type="project" value="UniProtKB-KW"/>
</dbReference>
<keyword evidence="4 6" id="KW-0326">Glycosidase</keyword>
<dbReference type="Pfam" id="PF00759">
    <property type="entry name" value="Glyco_hydro_9"/>
    <property type="match status" value="1"/>
</dbReference>
<evidence type="ECO:0000313" key="9">
    <source>
        <dbReference type="EMBL" id="SFC72063.1"/>
    </source>
</evidence>
<dbReference type="PANTHER" id="PTHR28255:SF1">
    <property type="entry name" value="UPF0303 PROTEIN YBR137W"/>
    <property type="match status" value="1"/>
</dbReference>
<feature type="chain" id="PRO_5011333076" description="Endoglucanase" evidence="6">
    <location>
        <begin position="19"/>
        <end position="731"/>
    </location>
</feature>
<protein>
    <recommendedName>
        <fullName evidence="6">Endoglucanase</fullName>
        <ecNumber evidence="6">3.2.1.4</ecNumber>
    </recommendedName>
</protein>